<dbReference type="Pfam" id="PF10719">
    <property type="entry name" value="ComFB"/>
    <property type="match status" value="1"/>
</dbReference>
<keyword evidence="2" id="KW-1185">Reference proteome</keyword>
<proteinExistence type="predicted"/>
<protein>
    <submittedName>
        <fullName evidence="1">Competence protein ComFB</fullName>
    </submittedName>
</protein>
<dbReference type="Proteomes" id="UP001225646">
    <property type="component" value="Unassembled WGS sequence"/>
</dbReference>
<evidence type="ECO:0000313" key="1">
    <source>
        <dbReference type="EMBL" id="MDQ0161917.1"/>
    </source>
</evidence>
<dbReference type="EMBL" id="JAUSTR010000002">
    <property type="protein sequence ID" value="MDQ0161917.1"/>
    <property type="molecule type" value="Genomic_DNA"/>
</dbReference>
<name>A0ABT9VLR8_9BACI</name>
<comment type="caution">
    <text evidence="1">The sequence shown here is derived from an EMBL/GenBank/DDBJ whole genome shotgun (WGS) entry which is preliminary data.</text>
</comment>
<sequence length="121" mass="14130">MIPANFSYYNYIKVIGLVGETYMVVNAMEKIMKDLLDEYLDRLQMRCTCEKCKTDLLALVLNKVPPYYVTDQNKIPYIKAKFADKQELTSLIVKLAECAKIISERPLCETMKQKQKEVEYD</sequence>
<gene>
    <name evidence="1" type="ORF">J2S06_000991</name>
</gene>
<evidence type="ECO:0000313" key="2">
    <source>
        <dbReference type="Proteomes" id="UP001225646"/>
    </source>
</evidence>
<dbReference type="InterPro" id="IPR019657">
    <property type="entry name" value="ComFB"/>
</dbReference>
<accession>A0ABT9VLR8</accession>
<dbReference type="RefSeq" id="WP_419151495.1">
    <property type="nucleotide sequence ID" value="NZ_JAUSTR010000002.1"/>
</dbReference>
<organism evidence="1 2">
    <name type="scientific">Aeribacillus alveayuensis</name>
    <dbReference type="NCBI Taxonomy" id="279215"/>
    <lineage>
        <taxon>Bacteria</taxon>
        <taxon>Bacillati</taxon>
        <taxon>Bacillota</taxon>
        <taxon>Bacilli</taxon>
        <taxon>Bacillales</taxon>
        <taxon>Bacillaceae</taxon>
        <taxon>Aeribacillus</taxon>
    </lineage>
</organism>
<reference evidence="1 2" key="1">
    <citation type="submission" date="2023-07" db="EMBL/GenBank/DDBJ databases">
        <title>Genomic Encyclopedia of Type Strains, Phase IV (KMG-IV): sequencing the most valuable type-strain genomes for metagenomic binning, comparative biology and taxonomic classification.</title>
        <authorList>
            <person name="Goeker M."/>
        </authorList>
    </citation>
    <scope>NUCLEOTIDE SEQUENCE [LARGE SCALE GENOMIC DNA]</scope>
    <source>
        <strain evidence="1 2">DSM 19092</strain>
    </source>
</reference>